<dbReference type="EMBL" id="SMFZ01000002">
    <property type="protein sequence ID" value="TCK19859.1"/>
    <property type="molecule type" value="Genomic_DNA"/>
</dbReference>
<dbReference type="InterPro" id="IPR013538">
    <property type="entry name" value="ASHA1/2-like_C"/>
</dbReference>
<name>A0A4R1HJY0_PSEEN</name>
<dbReference type="SUPFAM" id="SSF55961">
    <property type="entry name" value="Bet v1-like"/>
    <property type="match status" value="1"/>
</dbReference>
<dbReference type="Proteomes" id="UP000295560">
    <property type="component" value="Unassembled WGS sequence"/>
</dbReference>
<protein>
    <submittedName>
        <fullName evidence="3">Uncharacterized protein YndB with AHSA1/START domain</fullName>
    </submittedName>
</protein>
<dbReference type="Gene3D" id="3.30.530.20">
    <property type="match status" value="1"/>
</dbReference>
<feature type="domain" description="Activator of Hsp90 ATPase homologue 1/2-like C-terminal" evidence="2">
    <location>
        <begin position="17"/>
        <end position="143"/>
    </location>
</feature>
<comment type="similarity">
    <text evidence="1">Belongs to the AHA1 family.</text>
</comment>
<evidence type="ECO:0000313" key="3">
    <source>
        <dbReference type="EMBL" id="TCK19859.1"/>
    </source>
</evidence>
<reference evidence="3 4" key="1">
    <citation type="submission" date="2019-03" db="EMBL/GenBank/DDBJ databases">
        <title>Sequencing the genomes of 1000 actinobacteria strains.</title>
        <authorList>
            <person name="Klenk H.-P."/>
        </authorList>
    </citation>
    <scope>NUCLEOTIDE SEQUENCE [LARGE SCALE GENOMIC DNA]</scope>
    <source>
        <strain evidence="3 4">DSM 44969</strain>
    </source>
</reference>
<organism evidence="3 4">
    <name type="scientific">Pseudonocardia endophytica</name>
    <dbReference type="NCBI Taxonomy" id="401976"/>
    <lineage>
        <taxon>Bacteria</taxon>
        <taxon>Bacillati</taxon>
        <taxon>Actinomycetota</taxon>
        <taxon>Actinomycetes</taxon>
        <taxon>Pseudonocardiales</taxon>
        <taxon>Pseudonocardiaceae</taxon>
        <taxon>Pseudonocardia</taxon>
    </lineage>
</organism>
<keyword evidence="4" id="KW-1185">Reference proteome</keyword>
<dbReference type="RefSeq" id="WP_132428185.1">
    <property type="nucleotide sequence ID" value="NZ_SMFZ01000002.1"/>
</dbReference>
<evidence type="ECO:0000256" key="1">
    <source>
        <dbReference type="ARBA" id="ARBA00006817"/>
    </source>
</evidence>
<evidence type="ECO:0000259" key="2">
    <source>
        <dbReference type="Pfam" id="PF08327"/>
    </source>
</evidence>
<gene>
    <name evidence="3" type="ORF">EV378_3802</name>
</gene>
<dbReference type="InterPro" id="IPR023393">
    <property type="entry name" value="START-like_dom_sf"/>
</dbReference>
<dbReference type="AlphaFoldDB" id="A0A4R1HJY0"/>
<dbReference type="OrthoDB" id="9815653at2"/>
<proteinExistence type="inferred from homology"/>
<accession>A0A4R1HJY0</accession>
<evidence type="ECO:0000313" key="4">
    <source>
        <dbReference type="Proteomes" id="UP000295560"/>
    </source>
</evidence>
<sequence length="163" mass="18000">MTEISDRTYVYTTYIRTTPQQVFDALTTPEFTMQYWGGAELRSDWTPGALLEAYHPERDDFIGEVLVVEPPTRLSYTFTGRAEQEAGRPATTVEFTISPFGDEVVKLSVLHTGFTADAKGEQDHRDIGEGWPAILSALKTLLESGTPLPSPGHLAPRTPATRA</sequence>
<dbReference type="Pfam" id="PF08327">
    <property type="entry name" value="AHSA1"/>
    <property type="match status" value="1"/>
</dbReference>
<comment type="caution">
    <text evidence="3">The sequence shown here is derived from an EMBL/GenBank/DDBJ whole genome shotgun (WGS) entry which is preliminary data.</text>
</comment>